<dbReference type="Pfam" id="PF14559">
    <property type="entry name" value="TPR_19"/>
    <property type="match status" value="1"/>
</dbReference>
<protein>
    <submittedName>
        <fullName evidence="1">Virulence protein SciE type</fullName>
    </submittedName>
</protein>
<name>A0A1W6L929_9BURK</name>
<dbReference type="Gene3D" id="1.25.40.10">
    <property type="entry name" value="Tetratricopeptide repeat domain"/>
    <property type="match status" value="1"/>
</dbReference>
<dbReference type="InterPro" id="IPR009211">
    <property type="entry name" value="TagJ"/>
</dbReference>
<dbReference type="STRING" id="946333.A4W93_12655"/>
<reference evidence="1 2" key="1">
    <citation type="submission" date="2016-04" db="EMBL/GenBank/DDBJ databases">
        <title>Complete genome sequence of natural rubber-degrading, novel Gram-negative bacterium, Rhizobacter gummiphilus strain NS21.</title>
        <authorList>
            <person name="Tabata M."/>
            <person name="Kasai D."/>
            <person name="Fukuda M."/>
        </authorList>
    </citation>
    <scope>NUCLEOTIDE SEQUENCE [LARGE SCALE GENOMIC DNA]</scope>
    <source>
        <strain evidence="1 2">NS21</strain>
    </source>
</reference>
<proteinExistence type="predicted"/>
<dbReference type="PIRSF" id="PIRSF029288">
    <property type="entry name" value="SciE_ImpE"/>
    <property type="match status" value="1"/>
</dbReference>
<gene>
    <name evidence="1" type="ORF">A4W93_12655</name>
</gene>
<dbReference type="Proteomes" id="UP000193427">
    <property type="component" value="Chromosome"/>
</dbReference>
<evidence type="ECO:0000313" key="2">
    <source>
        <dbReference type="Proteomes" id="UP000193427"/>
    </source>
</evidence>
<keyword evidence="2" id="KW-1185">Reference proteome</keyword>
<dbReference type="KEGG" id="rgu:A4W93_12655"/>
<dbReference type="SUPFAM" id="SSF144059">
    <property type="entry name" value="ImpE-like"/>
    <property type="match status" value="1"/>
</dbReference>
<dbReference type="EMBL" id="CP015118">
    <property type="protein sequence ID" value="ARN20677.1"/>
    <property type="molecule type" value="Genomic_DNA"/>
</dbReference>
<dbReference type="RefSeq" id="WP_085750956.1">
    <property type="nucleotide sequence ID" value="NZ_BSPR01000007.1"/>
</dbReference>
<organism evidence="1 2">
    <name type="scientific">Piscinibacter gummiphilus</name>
    <dbReference type="NCBI Taxonomy" id="946333"/>
    <lineage>
        <taxon>Bacteria</taxon>
        <taxon>Pseudomonadati</taxon>
        <taxon>Pseudomonadota</taxon>
        <taxon>Betaproteobacteria</taxon>
        <taxon>Burkholderiales</taxon>
        <taxon>Sphaerotilaceae</taxon>
        <taxon>Piscinibacter</taxon>
    </lineage>
</organism>
<dbReference type="Pfam" id="PF07024">
    <property type="entry name" value="ImpE"/>
    <property type="match status" value="1"/>
</dbReference>
<evidence type="ECO:0000313" key="1">
    <source>
        <dbReference type="EMBL" id="ARN20677.1"/>
    </source>
</evidence>
<dbReference type="OrthoDB" id="5416084at2"/>
<dbReference type="InterPro" id="IPR011990">
    <property type="entry name" value="TPR-like_helical_dom_sf"/>
</dbReference>
<sequence length="281" mass="30227">MTPVQTAEQALRDGNVDAALKSLQDAVRAKADDPKLRVFLFQLLCVLGQWPRALNQLDVCMELDPSTLPMVSTYREALKCESLREAVFAGKNTPMVFGRPAMWVALLVEALQVEARGDAAGAARLRNEALEAAPATPGTVDGTPFEWIADGDSRLGPVLEAVINGRYSWVPLNALVKIVIEEPADLRDLVWAAAQLEFVNGGSTVALIPTRYPGSATHADGAIRLARRTDWLPLAEPHFAGLGQRVFTTDNGDTGILQAREILLQPAPVAEDDEPTADAAA</sequence>
<dbReference type="AlphaFoldDB" id="A0A1W6L929"/>
<accession>A0A1W6L929</accession>